<dbReference type="PANTHER" id="PTHR43684">
    <property type="match status" value="1"/>
</dbReference>
<dbReference type="CDD" id="cd06558">
    <property type="entry name" value="crotonase-like"/>
    <property type="match status" value="1"/>
</dbReference>
<sequence>MNYILQTYKDGVKTIKFNKPQRKNALSSDMYQALREILTEDAKNDKIVVTIITGTGDYFTSGNDLKSAMSNPEPKEVKLKLVQDMIEAFIAYPKLLIAVVNGRAIGIGATVVALCDIVYATDDAVFEAPFVEIGLCAEGCSSYTFPYILGRSKASEVLYLGHKLSAEEALQFGLVSKIIPQAQLESFIAGLHKYGKIPVQSLIINKALVMSNWKKGLSRSNAREFKQLGECVDSEEFSNAVIAFMSRKSKL</sequence>
<evidence type="ECO:0000313" key="5">
    <source>
        <dbReference type="Proteomes" id="UP001153737"/>
    </source>
</evidence>
<evidence type="ECO:0000256" key="2">
    <source>
        <dbReference type="ARBA" id="ARBA00023140"/>
    </source>
</evidence>
<dbReference type="InterPro" id="IPR001753">
    <property type="entry name" value="Enoyl-CoA_hydra/iso"/>
</dbReference>
<comment type="subcellular location">
    <subcellularLocation>
        <location evidence="1">Peroxisome</location>
    </subcellularLocation>
</comment>
<proteinExistence type="predicted"/>
<organism evidence="4 5">
    <name type="scientific">Phaedon cochleariae</name>
    <name type="common">Mustard beetle</name>
    <dbReference type="NCBI Taxonomy" id="80249"/>
    <lineage>
        <taxon>Eukaryota</taxon>
        <taxon>Metazoa</taxon>
        <taxon>Ecdysozoa</taxon>
        <taxon>Arthropoda</taxon>
        <taxon>Hexapoda</taxon>
        <taxon>Insecta</taxon>
        <taxon>Pterygota</taxon>
        <taxon>Neoptera</taxon>
        <taxon>Endopterygota</taxon>
        <taxon>Coleoptera</taxon>
        <taxon>Polyphaga</taxon>
        <taxon>Cucujiformia</taxon>
        <taxon>Chrysomeloidea</taxon>
        <taxon>Chrysomelidae</taxon>
        <taxon>Chrysomelinae</taxon>
        <taxon>Chrysomelini</taxon>
        <taxon>Phaedon</taxon>
    </lineage>
</organism>
<dbReference type="SUPFAM" id="SSF52096">
    <property type="entry name" value="ClpP/crotonase"/>
    <property type="match status" value="1"/>
</dbReference>
<dbReference type="Gene3D" id="1.10.12.10">
    <property type="entry name" value="Lyase 2-enoyl-coa Hydratase, Chain A, domain 2"/>
    <property type="match status" value="1"/>
</dbReference>
<dbReference type="Proteomes" id="UP001153737">
    <property type="component" value="Chromosome 17"/>
</dbReference>
<dbReference type="OrthoDB" id="409763at2759"/>
<dbReference type="GO" id="GO:0004165">
    <property type="term" value="F:delta(3)-delta(2)-enoyl-CoA isomerase activity"/>
    <property type="evidence" value="ECO:0007669"/>
    <property type="project" value="UniProtKB-ARBA"/>
</dbReference>
<evidence type="ECO:0000256" key="3">
    <source>
        <dbReference type="ARBA" id="ARBA00023235"/>
    </source>
</evidence>
<keyword evidence="5" id="KW-1185">Reference proteome</keyword>
<name>A0A9P0DLW4_PHACE</name>
<keyword evidence="3" id="KW-0413">Isomerase</keyword>
<gene>
    <name evidence="4" type="ORF">PHAECO_LOCUS5806</name>
</gene>
<evidence type="ECO:0008006" key="6">
    <source>
        <dbReference type="Google" id="ProtNLM"/>
    </source>
</evidence>
<dbReference type="Gene3D" id="3.90.226.10">
    <property type="entry name" value="2-enoyl-CoA Hydratase, Chain A, domain 1"/>
    <property type="match status" value="1"/>
</dbReference>
<dbReference type="PANTHER" id="PTHR43684:SF1">
    <property type="entry name" value="ENOYL-COA DELTA ISOMERASE 2"/>
    <property type="match status" value="1"/>
</dbReference>
<protein>
    <recommendedName>
        <fullName evidence="6">Enoyl-CoA hydratase</fullName>
    </recommendedName>
</protein>
<dbReference type="InterPro" id="IPR051053">
    <property type="entry name" value="ECH/Chromodomain_protein"/>
</dbReference>
<dbReference type="InterPro" id="IPR014748">
    <property type="entry name" value="Enoyl-CoA_hydra_C"/>
</dbReference>
<dbReference type="AlphaFoldDB" id="A0A9P0DLW4"/>
<accession>A0A9P0DLW4</accession>
<dbReference type="Pfam" id="PF00378">
    <property type="entry name" value="ECH_1"/>
    <property type="match status" value="1"/>
</dbReference>
<reference evidence="4" key="2">
    <citation type="submission" date="2022-10" db="EMBL/GenBank/DDBJ databases">
        <authorList>
            <consortium name="ENA_rothamsted_submissions"/>
            <consortium name="culmorum"/>
            <person name="King R."/>
        </authorList>
    </citation>
    <scope>NUCLEOTIDE SEQUENCE</scope>
</reference>
<evidence type="ECO:0000313" key="4">
    <source>
        <dbReference type="EMBL" id="CAH1155199.1"/>
    </source>
</evidence>
<dbReference type="EMBL" id="OU896723">
    <property type="protein sequence ID" value="CAH1155199.1"/>
    <property type="molecule type" value="Genomic_DNA"/>
</dbReference>
<dbReference type="GO" id="GO:0005777">
    <property type="term" value="C:peroxisome"/>
    <property type="evidence" value="ECO:0007669"/>
    <property type="project" value="UniProtKB-SubCell"/>
</dbReference>
<evidence type="ECO:0000256" key="1">
    <source>
        <dbReference type="ARBA" id="ARBA00004275"/>
    </source>
</evidence>
<dbReference type="InterPro" id="IPR029045">
    <property type="entry name" value="ClpP/crotonase-like_dom_sf"/>
</dbReference>
<keyword evidence="2" id="KW-0576">Peroxisome</keyword>
<reference evidence="4" key="1">
    <citation type="submission" date="2022-01" db="EMBL/GenBank/DDBJ databases">
        <authorList>
            <person name="King R."/>
        </authorList>
    </citation>
    <scope>NUCLEOTIDE SEQUENCE</scope>
</reference>